<gene>
    <name evidence="2" type="ORF">IHE70_40225</name>
</gene>
<feature type="domain" description="AbiEi antitoxin N-terminal" evidence="1">
    <location>
        <begin position="13"/>
        <end position="53"/>
    </location>
</feature>
<dbReference type="RefSeq" id="WP_086803166.1">
    <property type="nucleotide sequence ID" value="NZ_JACYXT010000025.1"/>
</dbReference>
<sequence length="340" mass="36980">MNRAEQLAVLSSAAADQWGLVTTAQAKELGLNAVQLLRLTEVGLLENVSRGVYFLSTSGMPRHLDIKAAWLRLQPGEFAWNRPPGHPDSGVISHASACQLHELGDIPAPDVEITVPRRRTTQEPFVRLRTAPLDSTEITVVDGLPVTTATRTITDLLKAKADGGHVGGVIAEAERRDLITVDDLAEHLQPYARKYGLKATATGRDLIDHLVTQAGESLRRQEVDRASQEGFDAAVHLLAERPDLALALAHSRPRNIKDTQDEIAALLGMRLADLDRPPHAHTRATGKSAVLKALQEMDRQLNKPSPPLEEAQRTLKQLDPAVVRSLRQAGVLPPAGEDTD</sequence>
<dbReference type="InterPro" id="IPR025159">
    <property type="entry name" value="AbiEi_N"/>
</dbReference>
<dbReference type="EMBL" id="JACYXT010000025">
    <property type="protein sequence ID" value="MBD9729307.1"/>
    <property type="molecule type" value="Genomic_DNA"/>
</dbReference>
<protein>
    <submittedName>
        <fullName evidence="2">Type IV toxin-antitoxin system AbiEi family antitoxin domain-containing protein</fullName>
    </submittedName>
</protein>
<dbReference type="Proteomes" id="UP000661025">
    <property type="component" value="Unassembled WGS sequence"/>
</dbReference>
<evidence type="ECO:0000313" key="2">
    <source>
        <dbReference type="EMBL" id="MBD9729307.1"/>
    </source>
</evidence>
<reference evidence="2" key="1">
    <citation type="submission" date="2020-09" db="EMBL/GenBank/DDBJ databases">
        <title>Streptomyces canutascabiei sp. nov., which causes potato common scab and is distributed across the world.</title>
        <authorList>
            <person name="Nguyen H.P."/>
            <person name="Weisberg A.J."/>
            <person name="Chang J.H."/>
            <person name="Clarke C.R."/>
        </authorList>
    </citation>
    <scope>NUCLEOTIDE SEQUENCE</scope>
    <source>
        <strain evidence="2">ID-01-6.2a</strain>
    </source>
</reference>
<name>A0A927LBJ6_9ACTN</name>
<accession>A0A927LBJ6</accession>
<dbReference type="AlphaFoldDB" id="A0A927LBJ6"/>
<evidence type="ECO:0000259" key="1">
    <source>
        <dbReference type="Pfam" id="PF13338"/>
    </source>
</evidence>
<organism evidence="2 3">
    <name type="scientific">Streptomyces caniscabiei</name>
    <dbReference type="NCBI Taxonomy" id="2746961"/>
    <lineage>
        <taxon>Bacteria</taxon>
        <taxon>Bacillati</taxon>
        <taxon>Actinomycetota</taxon>
        <taxon>Actinomycetes</taxon>
        <taxon>Kitasatosporales</taxon>
        <taxon>Streptomycetaceae</taxon>
        <taxon>Streptomyces</taxon>
    </lineage>
</organism>
<proteinExistence type="predicted"/>
<comment type="caution">
    <text evidence="2">The sequence shown here is derived from an EMBL/GenBank/DDBJ whole genome shotgun (WGS) entry which is preliminary data.</text>
</comment>
<dbReference type="Pfam" id="PF13338">
    <property type="entry name" value="AbiEi_4"/>
    <property type="match status" value="1"/>
</dbReference>
<evidence type="ECO:0000313" key="3">
    <source>
        <dbReference type="Proteomes" id="UP000661025"/>
    </source>
</evidence>